<dbReference type="Proteomes" id="UP001057402">
    <property type="component" value="Chromosome 4"/>
</dbReference>
<reference evidence="2" key="1">
    <citation type="journal article" date="2023" name="Front. Plant Sci.">
        <title>Chromosomal-level genome assembly of Melastoma candidum provides insights into trichome evolution.</title>
        <authorList>
            <person name="Zhong Y."/>
            <person name="Wu W."/>
            <person name="Sun C."/>
            <person name="Zou P."/>
            <person name="Liu Y."/>
            <person name="Dai S."/>
            <person name="Zhou R."/>
        </authorList>
    </citation>
    <scope>NUCLEOTIDE SEQUENCE [LARGE SCALE GENOMIC DNA]</scope>
</reference>
<gene>
    <name evidence="1" type="ORF">MLD38_012862</name>
</gene>
<evidence type="ECO:0000313" key="1">
    <source>
        <dbReference type="EMBL" id="KAI4374926.1"/>
    </source>
</evidence>
<protein>
    <submittedName>
        <fullName evidence="1">Uncharacterized protein</fullName>
    </submittedName>
</protein>
<accession>A0ACB9R748</accession>
<evidence type="ECO:0000313" key="2">
    <source>
        <dbReference type="Proteomes" id="UP001057402"/>
    </source>
</evidence>
<comment type="caution">
    <text evidence="1">The sequence shown here is derived from an EMBL/GenBank/DDBJ whole genome shotgun (WGS) entry which is preliminary data.</text>
</comment>
<dbReference type="EMBL" id="CM042883">
    <property type="protein sequence ID" value="KAI4374926.1"/>
    <property type="molecule type" value="Genomic_DNA"/>
</dbReference>
<organism evidence="1 2">
    <name type="scientific">Melastoma candidum</name>
    <dbReference type="NCBI Taxonomy" id="119954"/>
    <lineage>
        <taxon>Eukaryota</taxon>
        <taxon>Viridiplantae</taxon>
        <taxon>Streptophyta</taxon>
        <taxon>Embryophyta</taxon>
        <taxon>Tracheophyta</taxon>
        <taxon>Spermatophyta</taxon>
        <taxon>Magnoliopsida</taxon>
        <taxon>eudicotyledons</taxon>
        <taxon>Gunneridae</taxon>
        <taxon>Pentapetalae</taxon>
        <taxon>rosids</taxon>
        <taxon>malvids</taxon>
        <taxon>Myrtales</taxon>
        <taxon>Melastomataceae</taxon>
        <taxon>Melastomatoideae</taxon>
        <taxon>Melastomateae</taxon>
        <taxon>Melastoma</taxon>
    </lineage>
</organism>
<name>A0ACB9R748_9MYRT</name>
<sequence length="296" mass="30887">MDRSPGGVGCGCLNPSPASPLFTPDEIEVATALAGLKFLIPFRDPGYFDFLTPLWGSKRPRSACVSAVAPSPPCLPPVRPGVIACLVGSGGGNLRDISPDSPLLLKDSPLSSVDGQGSSGIAADPSREKKAMKKRGCEDAVDVSEGIKISKKKPKKEKMGPRNNAEEEVTESVDLGLALRGQTGCQLPGSQMTSDPSSASNTLPSGGACSASPSPEHASSPVLPFDLNIVPPDCPGTQSPLPDERDGEQGLRMSDVVAEDSGSTKAARQRRLAIRREQISKARGNGSRKLHAASRR</sequence>
<proteinExistence type="predicted"/>
<keyword evidence="2" id="KW-1185">Reference proteome</keyword>